<dbReference type="RefSeq" id="WP_191043488.1">
    <property type="nucleotide sequence ID" value="NZ_JACXAA010000036.1"/>
</dbReference>
<sequence>MLNTSLFKKANIEKENFEEKVLEALNGQQLFFALKWTKGGPLVLFQLFVKINDEDEKDALNGTAIKDTDGDISIFLGVFKKGDKLKITFGLNAFLAIPQIVSMIVQANPSLILERKPDAGFKNLSGGETWQDTFSITIQ</sequence>
<evidence type="ECO:0000313" key="1">
    <source>
        <dbReference type="EMBL" id="MBD2757866.1"/>
    </source>
</evidence>
<dbReference type="AlphaFoldDB" id="A0A927B8T7"/>
<organism evidence="1 2">
    <name type="scientific">Spirosoma validum</name>
    <dbReference type="NCBI Taxonomy" id="2771355"/>
    <lineage>
        <taxon>Bacteria</taxon>
        <taxon>Pseudomonadati</taxon>
        <taxon>Bacteroidota</taxon>
        <taxon>Cytophagia</taxon>
        <taxon>Cytophagales</taxon>
        <taxon>Cytophagaceae</taxon>
        <taxon>Spirosoma</taxon>
    </lineage>
</organism>
<accession>A0A927B8T7</accession>
<evidence type="ECO:0000313" key="2">
    <source>
        <dbReference type="Proteomes" id="UP000653797"/>
    </source>
</evidence>
<dbReference type="EMBL" id="JACXAA010000036">
    <property type="protein sequence ID" value="MBD2757866.1"/>
    <property type="molecule type" value="Genomic_DNA"/>
</dbReference>
<comment type="caution">
    <text evidence="1">The sequence shown here is derived from an EMBL/GenBank/DDBJ whole genome shotgun (WGS) entry which is preliminary data.</text>
</comment>
<keyword evidence="2" id="KW-1185">Reference proteome</keyword>
<proteinExistence type="predicted"/>
<name>A0A927B8T7_9BACT</name>
<gene>
    <name evidence="1" type="ORF">IC230_33705</name>
</gene>
<dbReference type="Proteomes" id="UP000653797">
    <property type="component" value="Unassembled WGS sequence"/>
</dbReference>
<protein>
    <submittedName>
        <fullName evidence="1">Uncharacterized protein</fullName>
    </submittedName>
</protein>
<reference evidence="1" key="1">
    <citation type="submission" date="2020-09" db="EMBL/GenBank/DDBJ databases">
        <authorList>
            <person name="Kim M.K."/>
        </authorList>
    </citation>
    <scope>NUCLEOTIDE SEQUENCE</scope>
    <source>
        <strain evidence="1">BT704</strain>
    </source>
</reference>